<dbReference type="InterPro" id="IPR002123">
    <property type="entry name" value="Plipid/glycerol_acylTrfase"/>
</dbReference>
<feature type="domain" description="Phospholipid/glycerol acyltransferase" evidence="5">
    <location>
        <begin position="73"/>
        <end position="188"/>
    </location>
</feature>
<gene>
    <name evidence="6" type="ORF">FHS56_002045</name>
</gene>
<accession>A0A846MT88</accession>
<feature type="transmembrane region" description="Helical" evidence="4">
    <location>
        <begin position="12"/>
        <end position="32"/>
    </location>
</feature>
<evidence type="ECO:0000256" key="4">
    <source>
        <dbReference type="SAM" id="Phobius"/>
    </source>
</evidence>
<name>A0A846MT88_9BACT</name>
<comment type="caution">
    <text evidence="6">The sequence shown here is derived from an EMBL/GenBank/DDBJ whole genome shotgun (WGS) entry which is preliminary data.</text>
</comment>
<dbReference type="GO" id="GO:0006654">
    <property type="term" value="P:phosphatidic acid biosynthetic process"/>
    <property type="evidence" value="ECO:0007669"/>
    <property type="project" value="TreeGrafter"/>
</dbReference>
<dbReference type="SMART" id="SM00563">
    <property type="entry name" value="PlsC"/>
    <property type="match status" value="1"/>
</dbReference>
<reference evidence="6 7" key="1">
    <citation type="submission" date="2020-03" db="EMBL/GenBank/DDBJ databases">
        <title>Genomic Encyclopedia of Type Strains, Phase IV (KMG-IV): sequencing the most valuable type-strain genomes for metagenomic binning, comparative biology and taxonomic classification.</title>
        <authorList>
            <person name="Goeker M."/>
        </authorList>
    </citation>
    <scope>NUCLEOTIDE SEQUENCE [LARGE SCALE GENOMIC DNA]</scope>
    <source>
        <strain evidence="6 7">DSM 5718</strain>
    </source>
</reference>
<keyword evidence="4" id="KW-0812">Transmembrane</keyword>
<organism evidence="6 7">
    <name type="scientific">Thermonema lapsum</name>
    <dbReference type="NCBI Taxonomy" id="28195"/>
    <lineage>
        <taxon>Bacteria</taxon>
        <taxon>Pseudomonadati</taxon>
        <taxon>Bacteroidota</taxon>
        <taxon>Cytophagia</taxon>
        <taxon>Cytophagales</taxon>
        <taxon>Thermonemataceae</taxon>
        <taxon>Thermonema</taxon>
    </lineage>
</organism>
<evidence type="ECO:0000256" key="3">
    <source>
        <dbReference type="ARBA" id="ARBA00023315"/>
    </source>
</evidence>
<dbReference type="Proteomes" id="UP000537126">
    <property type="component" value="Unassembled WGS sequence"/>
</dbReference>
<dbReference type="SUPFAM" id="SSF69593">
    <property type="entry name" value="Glycerol-3-phosphate (1)-acyltransferase"/>
    <property type="match status" value="1"/>
</dbReference>
<keyword evidence="3 6" id="KW-0012">Acyltransferase</keyword>
<comment type="pathway">
    <text evidence="1">Lipid metabolism.</text>
</comment>
<dbReference type="GO" id="GO:0003841">
    <property type="term" value="F:1-acylglycerol-3-phosphate O-acyltransferase activity"/>
    <property type="evidence" value="ECO:0007669"/>
    <property type="project" value="UniProtKB-EC"/>
</dbReference>
<protein>
    <submittedName>
        <fullName evidence="6">1-acyl-sn-glycerol-3-phosphate acyltransferase</fullName>
        <ecNumber evidence="6">2.3.1.51</ecNumber>
    </submittedName>
</protein>
<keyword evidence="2 6" id="KW-0808">Transferase</keyword>
<dbReference type="AlphaFoldDB" id="A0A846MT88"/>
<dbReference type="EMBL" id="JAASRN010000003">
    <property type="protein sequence ID" value="NIK74520.1"/>
    <property type="molecule type" value="Genomic_DNA"/>
</dbReference>
<dbReference type="Pfam" id="PF01553">
    <property type="entry name" value="Acyltransferase"/>
    <property type="match status" value="1"/>
</dbReference>
<dbReference type="CDD" id="cd07989">
    <property type="entry name" value="LPLAT_AGPAT-like"/>
    <property type="match status" value="1"/>
</dbReference>
<dbReference type="RefSeq" id="WP_166920365.1">
    <property type="nucleotide sequence ID" value="NZ_JAASRN010000003.1"/>
</dbReference>
<proteinExistence type="predicted"/>
<evidence type="ECO:0000313" key="7">
    <source>
        <dbReference type="Proteomes" id="UP000537126"/>
    </source>
</evidence>
<evidence type="ECO:0000313" key="6">
    <source>
        <dbReference type="EMBL" id="NIK74520.1"/>
    </source>
</evidence>
<evidence type="ECO:0000256" key="2">
    <source>
        <dbReference type="ARBA" id="ARBA00022679"/>
    </source>
</evidence>
<sequence>MTTLLRRIYSIWCLLWFLIPFVCLYPLFWLAYYSRAYALIGYLNRFWAWCFLRGSGLPFEVHYHFHPSSRAVYVLCSNHNSYLDIVLMGLIAPPRHVFVGKDSLSRIPLFGRMFAKLHIPVKRESTTASYKALLHMRKAAQQGRSIIIFPEGGIRVHELDRLAPFKDGAFKVAIDLQIPIIPIAFPYNWKVLPDDHRFLPRYHRLEAVVLPPVQTKGCTEQDLEHIKQRTYDAIYQALKAYYPDLKYCAPSNGRNSVALRK</sequence>
<dbReference type="PANTHER" id="PTHR10434:SF11">
    <property type="entry name" value="1-ACYL-SN-GLYCEROL-3-PHOSPHATE ACYLTRANSFERASE"/>
    <property type="match status" value="1"/>
</dbReference>
<keyword evidence="4" id="KW-0472">Membrane</keyword>
<dbReference type="PANTHER" id="PTHR10434">
    <property type="entry name" value="1-ACYL-SN-GLYCEROL-3-PHOSPHATE ACYLTRANSFERASE"/>
    <property type="match status" value="1"/>
</dbReference>
<keyword evidence="4" id="KW-1133">Transmembrane helix</keyword>
<keyword evidence="7" id="KW-1185">Reference proteome</keyword>
<evidence type="ECO:0000259" key="5">
    <source>
        <dbReference type="SMART" id="SM00563"/>
    </source>
</evidence>
<evidence type="ECO:0000256" key="1">
    <source>
        <dbReference type="ARBA" id="ARBA00005189"/>
    </source>
</evidence>
<dbReference type="EC" id="2.3.1.51" evidence="6"/>